<dbReference type="Proteomes" id="UP000664073">
    <property type="component" value="Unassembled WGS sequence"/>
</dbReference>
<dbReference type="EMBL" id="JAFVMH010000003">
    <property type="protein sequence ID" value="MBO1325276.1"/>
    <property type="molecule type" value="Genomic_DNA"/>
</dbReference>
<protein>
    <submittedName>
        <fullName evidence="1">Uncharacterized protein</fullName>
    </submittedName>
</protein>
<sequence length="130" mass="15105">MRTREEQISHLSVALFNQYADIDECIKLARKYILEAERRAEQRVRAEIAKRHTWFYMVDDPESGHADMADMLCETKPFEIIETAEAADIRIFFAFQDKDGEIHEYSTRAEAEQAATKAIDAAREFDNDRG</sequence>
<reference evidence="1" key="1">
    <citation type="submission" date="2021-03" db="EMBL/GenBank/DDBJ databases">
        <title>The complete genome sequence of Acetobacter sp. TBRC 12339.</title>
        <authorList>
            <person name="Charoenyingcharoen P."/>
            <person name="Yukphan P."/>
        </authorList>
    </citation>
    <scope>NUCLEOTIDE SEQUENCE</scope>
    <source>
        <strain evidence="1">TBRC 12339</strain>
    </source>
</reference>
<dbReference type="AlphaFoldDB" id="A0A939HQ21"/>
<comment type="caution">
    <text evidence="1">The sequence shown here is derived from an EMBL/GenBank/DDBJ whole genome shotgun (WGS) entry which is preliminary data.</text>
</comment>
<evidence type="ECO:0000313" key="1">
    <source>
        <dbReference type="EMBL" id="MBO1325276.1"/>
    </source>
</evidence>
<name>A0A939HQ21_9PROT</name>
<gene>
    <name evidence="1" type="ORF">J2D77_08970</name>
</gene>
<evidence type="ECO:0000313" key="2">
    <source>
        <dbReference type="Proteomes" id="UP000664073"/>
    </source>
</evidence>
<keyword evidence="2" id="KW-1185">Reference proteome</keyword>
<organism evidence="1 2">
    <name type="scientific">Acetobacter garciniae</name>
    <dbReference type="NCBI Taxonomy" id="2817435"/>
    <lineage>
        <taxon>Bacteria</taxon>
        <taxon>Pseudomonadati</taxon>
        <taxon>Pseudomonadota</taxon>
        <taxon>Alphaproteobacteria</taxon>
        <taxon>Acetobacterales</taxon>
        <taxon>Acetobacteraceae</taxon>
        <taxon>Acetobacter</taxon>
    </lineage>
</organism>
<dbReference type="RefSeq" id="WP_207845915.1">
    <property type="nucleotide sequence ID" value="NZ_JAFVMH010000003.1"/>
</dbReference>
<proteinExistence type="predicted"/>
<accession>A0A939HQ21</accession>